<dbReference type="EMBL" id="CADEHS020000450">
    <property type="protein sequence ID" value="CAG9951894.1"/>
    <property type="molecule type" value="Genomic_DNA"/>
</dbReference>
<reference evidence="1" key="1">
    <citation type="submission" date="2020-04" db="EMBL/GenBank/DDBJ databases">
        <authorList>
            <person name="Broberg M."/>
        </authorList>
    </citation>
    <scope>NUCLEOTIDE SEQUENCE</scope>
</reference>
<organism evidence="1 2">
    <name type="scientific">Clonostachys rosea f. rosea IK726</name>
    <dbReference type="NCBI Taxonomy" id="1349383"/>
    <lineage>
        <taxon>Eukaryota</taxon>
        <taxon>Fungi</taxon>
        <taxon>Dikarya</taxon>
        <taxon>Ascomycota</taxon>
        <taxon>Pezizomycotina</taxon>
        <taxon>Sordariomycetes</taxon>
        <taxon>Hypocreomycetidae</taxon>
        <taxon>Hypocreales</taxon>
        <taxon>Bionectriaceae</taxon>
        <taxon>Clonostachys</taxon>
    </lineage>
</organism>
<accession>A0ACA9UEY0</accession>
<keyword evidence="2" id="KW-1185">Reference proteome</keyword>
<reference evidence="1" key="2">
    <citation type="submission" date="2021-10" db="EMBL/GenBank/DDBJ databases">
        <authorList>
            <person name="Piombo E."/>
        </authorList>
    </citation>
    <scope>NUCLEOTIDE SEQUENCE</scope>
</reference>
<sequence>MLGIVLRAKIQEFVSGAKNLPVRERFQTLSKLSSLASATYETMPQREYRAKRTQPTLEDINLLHTLDALYYMCHIALHATAVPLFSGSSLEPEAKSDDVRTSARKVLAYADQFLALLETYRNGTFDVSRISPLVGYGAFITGGIVIAYEISARNGCPNGGPLYPHQGLKKNCYSAVKVVVDLLGALRLYWRSLQLPWERLRNATAAIPHPLTSQDAPLTQSTYSPSTFGVGVGADDGLNRAEPPIRRADGDRVHHSDDPSAAPDILFQSSAEVSDARPEIRQLTTCSTPASNDLNGIDAHEFIHAADGVSMGSLFDDASDWWNLTFAEAGFPHLEGLEPANNFRGL</sequence>
<dbReference type="Proteomes" id="UP000836387">
    <property type="component" value="Unassembled WGS sequence"/>
</dbReference>
<gene>
    <name evidence="1" type="ORF">CRV2_00018448</name>
</gene>
<comment type="caution">
    <text evidence="1">The sequence shown here is derived from an EMBL/GenBank/DDBJ whole genome shotgun (WGS) entry which is preliminary data.</text>
</comment>
<protein>
    <submittedName>
        <fullName evidence="1">Uncharacterized protein</fullName>
    </submittedName>
</protein>
<evidence type="ECO:0000313" key="1">
    <source>
        <dbReference type="EMBL" id="CAG9951894.1"/>
    </source>
</evidence>
<name>A0ACA9UEY0_BIOOC</name>
<evidence type="ECO:0000313" key="2">
    <source>
        <dbReference type="Proteomes" id="UP000836387"/>
    </source>
</evidence>
<proteinExistence type="predicted"/>